<keyword evidence="3" id="KW-1185">Reference proteome</keyword>
<feature type="compositionally biased region" description="Basic residues" evidence="1">
    <location>
        <begin position="116"/>
        <end position="127"/>
    </location>
</feature>
<feature type="region of interest" description="Disordered" evidence="1">
    <location>
        <begin position="107"/>
        <end position="171"/>
    </location>
</feature>
<feature type="compositionally biased region" description="Basic and acidic residues" evidence="1">
    <location>
        <begin position="478"/>
        <end position="498"/>
    </location>
</feature>
<protein>
    <submittedName>
        <fullName evidence="2">Uncharacterized protein</fullName>
    </submittedName>
</protein>
<reference evidence="2 3" key="1">
    <citation type="journal article" date="2018" name="Biotechnol. Biofuels">
        <title>Integrative visual omics of the white-rot fungus Polyporus brumalis exposes the biotechnological potential of its oxidative enzymes for delignifying raw plant biomass.</title>
        <authorList>
            <person name="Miyauchi S."/>
            <person name="Rancon A."/>
            <person name="Drula E."/>
            <person name="Hage H."/>
            <person name="Chaduli D."/>
            <person name="Favel A."/>
            <person name="Grisel S."/>
            <person name="Henrissat B."/>
            <person name="Herpoel-Gimbert I."/>
            <person name="Ruiz-Duenas F.J."/>
            <person name="Chevret D."/>
            <person name="Hainaut M."/>
            <person name="Lin J."/>
            <person name="Wang M."/>
            <person name="Pangilinan J."/>
            <person name="Lipzen A."/>
            <person name="Lesage-Meessen L."/>
            <person name="Navarro D."/>
            <person name="Riley R."/>
            <person name="Grigoriev I.V."/>
            <person name="Zhou S."/>
            <person name="Raouche S."/>
            <person name="Rosso M.N."/>
        </authorList>
    </citation>
    <scope>NUCLEOTIDE SEQUENCE [LARGE SCALE GENOMIC DNA]</scope>
    <source>
        <strain evidence="2 3">BRFM 1820</strain>
    </source>
</reference>
<dbReference type="Proteomes" id="UP000256964">
    <property type="component" value="Unassembled WGS sequence"/>
</dbReference>
<feature type="region of interest" description="Disordered" evidence="1">
    <location>
        <begin position="478"/>
        <end position="526"/>
    </location>
</feature>
<accession>A0A371DCB5</accession>
<sequence>MIAERTHRSIHVETILALEEVRTLFGQCGEVRGVYTAGPADDSLRTRYFVEYRDTRGVKHACALQLAGTSVHPLEPCTEPAGCFQTIVSPDLPQKPHAEVIQTARWSPYGRNPPKNNKKMRHAHQAGKRTENRPPSTYTVLGAEPATKQPRPTNPPLESPARGQRESFNKENHSYLGPPIGWHDSMLDHTEGSVGFTPAYIHGDPSFHSSLSGFTEPSSSSSGLGTGLFPHRISFDCDPPSFPMYGDPIEVRLDSLGESPEEIISILKTAASDPAECGKWAVVGAHYRSRGNVHAAAAVISTMIEVMLAVGMDLSQLRPAVLMLSSYHLDLARQLRTQTGEETVASKSHMDKACEGFRTVYGAYEPPPPYAPVDSHGGASGPCPAPAHPPVLSAADANATTTADVKFSDGLRPEASTAANATSTPKPKLMGPSTPRPVPRAVAMGSTPCTTPIAVPSPTGPRHGQLKMLEREIQALRDKHEKQHDSLERARAAKRRLEDDLDREQHRRRKLEAQLEKAEKSAAGAQRGEEYALEQCRAEVETRRRAESRVEELRERIAAMEPKIAECEERERKTREYFGKLGVTFLKAARGENLDLPTMMRM</sequence>
<name>A0A371DCB5_9APHY</name>
<dbReference type="OrthoDB" id="2670565at2759"/>
<gene>
    <name evidence="2" type="ORF">OH76DRAFT_483032</name>
</gene>
<dbReference type="EMBL" id="KZ857401">
    <property type="protein sequence ID" value="RDX50102.1"/>
    <property type="molecule type" value="Genomic_DNA"/>
</dbReference>
<feature type="region of interest" description="Disordered" evidence="1">
    <location>
        <begin position="372"/>
        <end position="392"/>
    </location>
</feature>
<feature type="compositionally biased region" description="Basic and acidic residues" evidence="1">
    <location>
        <begin position="511"/>
        <end position="520"/>
    </location>
</feature>
<evidence type="ECO:0000256" key="1">
    <source>
        <dbReference type="SAM" id="MobiDB-lite"/>
    </source>
</evidence>
<feature type="region of interest" description="Disordered" evidence="1">
    <location>
        <begin position="407"/>
        <end position="436"/>
    </location>
</feature>
<organism evidence="2 3">
    <name type="scientific">Lentinus brumalis</name>
    <dbReference type="NCBI Taxonomy" id="2498619"/>
    <lineage>
        <taxon>Eukaryota</taxon>
        <taxon>Fungi</taxon>
        <taxon>Dikarya</taxon>
        <taxon>Basidiomycota</taxon>
        <taxon>Agaricomycotina</taxon>
        <taxon>Agaricomycetes</taxon>
        <taxon>Polyporales</taxon>
        <taxon>Polyporaceae</taxon>
        <taxon>Lentinus</taxon>
    </lineage>
</organism>
<dbReference type="AlphaFoldDB" id="A0A371DCB5"/>
<evidence type="ECO:0000313" key="2">
    <source>
        <dbReference type="EMBL" id="RDX50102.1"/>
    </source>
</evidence>
<evidence type="ECO:0000313" key="3">
    <source>
        <dbReference type="Proteomes" id="UP000256964"/>
    </source>
</evidence>
<proteinExistence type="predicted"/>